<keyword evidence="9" id="KW-1185">Reference proteome</keyword>
<organism evidence="8 9">
    <name type="scientific">Pseudoteredinibacter isoporae</name>
    <dbReference type="NCBI Taxonomy" id="570281"/>
    <lineage>
        <taxon>Bacteria</taxon>
        <taxon>Pseudomonadati</taxon>
        <taxon>Pseudomonadota</taxon>
        <taxon>Gammaproteobacteria</taxon>
        <taxon>Cellvibrionales</taxon>
        <taxon>Cellvibrionaceae</taxon>
        <taxon>Pseudoteredinibacter</taxon>
    </lineage>
</organism>
<evidence type="ECO:0000256" key="6">
    <source>
        <dbReference type="ARBA" id="ARBA00023136"/>
    </source>
</evidence>
<feature type="transmembrane region" description="Helical" evidence="7">
    <location>
        <begin position="114"/>
        <end position="137"/>
    </location>
</feature>
<feature type="transmembrane region" description="Helical" evidence="7">
    <location>
        <begin position="6"/>
        <end position="29"/>
    </location>
</feature>
<feature type="transmembrane region" description="Helical" evidence="7">
    <location>
        <begin position="143"/>
        <end position="165"/>
    </location>
</feature>
<comment type="subcellular location">
    <subcellularLocation>
        <location evidence="1 7">Cell membrane</location>
        <topology evidence="1 7">Multi-pass membrane protein</topology>
    </subcellularLocation>
</comment>
<evidence type="ECO:0000256" key="2">
    <source>
        <dbReference type="ARBA" id="ARBA00009784"/>
    </source>
</evidence>
<dbReference type="PANTHER" id="PTHR33508">
    <property type="entry name" value="UPF0056 MEMBRANE PROTEIN YHCE"/>
    <property type="match status" value="1"/>
</dbReference>
<proteinExistence type="inferred from homology"/>
<name>A0A7X0JSL4_9GAMM</name>
<dbReference type="PANTHER" id="PTHR33508:SF1">
    <property type="entry name" value="UPF0056 MEMBRANE PROTEIN YHCE"/>
    <property type="match status" value="1"/>
</dbReference>
<protein>
    <recommendedName>
        <fullName evidence="7">UPF0056 membrane protein</fullName>
    </recommendedName>
</protein>
<dbReference type="AlphaFoldDB" id="A0A7X0JSL4"/>
<evidence type="ECO:0000313" key="8">
    <source>
        <dbReference type="EMBL" id="MBB6521099.1"/>
    </source>
</evidence>
<evidence type="ECO:0000256" key="7">
    <source>
        <dbReference type="RuleBase" id="RU362048"/>
    </source>
</evidence>
<evidence type="ECO:0000256" key="5">
    <source>
        <dbReference type="ARBA" id="ARBA00022989"/>
    </source>
</evidence>
<keyword evidence="5 7" id="KW-1133">Transmembrane helix</keyword>
<dbReference type="Proteomes" id="UP000528457">
    <property type="component" value="Unassembled WGS sequence"/>
</dbReference>
<dbReference type="EMBL" id="JACHHT010000001">
    <property type="protein sequence ID" value="MBB6521099.1"/>
    <property type="molecule type" value="Genomic_DNA"/>
</dbReference>
<keyword evidence="3" id="KW-1003">Cell membrane</keyword>
<gene>
    <name evidence="8" type="ORF">HNR48_001377</name>
</gene>
<dbReference type="InterPro" id="IPR002771">
    <property type="entry name" value="Multi_antbiot-R_MarC"/>
</dbReference>
<reference evidence="8 9" key="1">
    <citation type="submission" date="2020-08" db="EMBL/GenBank/DDBJ databases">
        <title>Genomic Encyclopedia of Type Strains, Phase IV (KMG-IV): sequencing the most valuable type-strain genomes for metagenomic binning, comparative biology and taxonomic classification.</title>
        <authorList>
            <person name="Goeker M."/>
        </authorList>
    </citation>
    <scope>NUCLEOTIDE SEQUENCE [LARGE SCALE GENOMIC DNA]</scope>
    <source>
        <strain evidence="8 9">DSM 22368</strain>
    </source>
</reference>
<dbReference type="FunCoup" id="A0A7X0JSL4">
    <property type="interactions" value="93"/>
</dbReference>
<dbReference type="RefSeq" id="WP_166849424.1">
    <property type="nucleotide sequence ID" value="NZ_JAAONY010000001.1"/>
</dbReference>
<dbReference type="Pfam" id="PF01914">
    <property type="entry name" value="MarC"/>
    <property type="match status" value="1"/>
</dbReference>
<evidence type="ECO:0000313" key="9">
    <source>
        <dbReference type="Proteomes" id="UP000528457"/>
    </source>
</evidence>
<evidence type="ECO:0000256" key="1">
    <source>
        <dbReference type="ARBA" id="ARBA00004651"/>
    </source>
</evidence>
<feature type="transmembrane region" description="Helical" evidence="7">
    <location>
        <begin position="185"/>
        <end position="205"/>
    </location>
</feature>
<dbReference type="NCBIfam" id="TIGR00427">
    <property type="entry name" value="NAAT family transporter"/>
    <property type="match status" value="1"/>
</dbReference>
<comment type="caution">
    <text evidence="7">Lacks conserved residue(s) required for the propagation of feature annotation.</text>
</comment>
<accession>A0A7X0JSL4</accession>
<comment type="caution">
    <text evidence="8">The sequence shown here is derived from an EMBL/GenBank/DDBJ whole genome shotgun (WGS) entry which is preliminary data.</text>
</comment>
<sequence>MDYTELVKVFGAFFAIMNPFVNLPIFLVMTEDVEQSEQRRLALKIACYSVFMCVVILVAGQAILNFFGVSIDDFRVAGGIVLASIAWSMLHGGQSASHHGSASEKEELSSLSVMAFYPMTFPMIVGPGTIATIIIYAAHATNYIQSLEIAAVLLVILSLLFIVFYNASSIGKVLSQSVRLIMNRLMGMILLAISVEMVFSGAKALL</sequence>
<keyword evidence="6 7" id="KW-0472">Membrane</keyword>
<keyword evidence="4 7" id="KW-0812">Transmembrane</keyword>
<comment type="similarity">
    <text evidence="2 7">Belongs to the UPF0056 (MarC) family.</text>
</comment>
<dbReference type="GO" id="GO:0005886">
    <property type="term" value="C:plasma membrane"/>
    <property type="evidence" value="ECO:0007669"/>
    <property type="project" value="UniProtKB-SubCell"/>
</dbReference>
<feature type="transmembrane region" description="Helical" evidence="7">
    <location>
        <begin position="41"/>
        <end position="64"/>
    </location>
</feature>
<dbReference type="InParanoid" id="A0A7X0JSL4"/>
<evidence type="ECO:0000256" key="3">
    <source>
        <dbReference type="ARBA" id="ARBA00022475"/>
    </source>
</evidence>
<evidence type="ECO:0000256" key="4">
    <source>
        <dbReference type="ARBA" id="ARBA00022692"/>
    </source>
</evidence>